<dbReference type="PROSITE" id="PS50893">
    <property type="entry name" value="ABC_TRANSPORTER_2"/>
    <property type="match status" value="1"/>
</dbReference>
<dbReference type="InterPro" id="IPR003593">
    <property type="entry name" value="AAA+_ATPase"/>
</dbReference>
<dbReference type="PANTHER" id="PTHR43335:SF2">
    <property type="entry name" value="ABC TRANSPORTER, ATP-BINDING PROTEIN"/>
    <property type="match status" value="1"/>
</dbReference>
<dbReference type="PANTHER" id="PTHR43335">
    <property type="entry name" value="ABC TRANSPORTER, ATP-BINDING PROTEIN"/>
    <property type="match status" value="1"/>
</dbReference>
<feature type="domain" description="ABC transporter" evidence="5">
    <location>
        <begin position="4"/>
        <end position="232"/>
    </location>
</feature>
<evidence type="ECO:0000256" key="2">
    <source>
        <dbReference type="ARBA" id="ARBA00022448"/>
    </source>
</evidence>
<organism evidence="6 7">
    <name type="scientific">Saccharopolyspora cebuensis</name>
    <dbReference type="NCBI Taxonomy" id="418759"/>
    <lineage>
        <taxon>Bacteria</taxon>
        <taxon>Bacillati</taxon>
        <taxon>Actinomycetota</taxon>
        <taxon>Actinomycetes</taxon>
        <taxon>Pseudonocardiales</taxon>
        <taxon>Pseudonocardiaceae</taxon>
        <taxon>Saccharopolyspora</taxon>
    </lineage>
</organism>
<dbReference type="SUPFAM" id="SSF52540">
    <property type="entry name" value="P-loop containing nucleoside triphosphate hydrolases"/>
    <property type="match status" value="1"/>
</dbReference>
<dbReference type="RefSeq" id="WP_345362780.1">
    <property type="nucleotide sequence ID" value="NZ_BAABII010000007.1"/>
</dbReference>
<gene>
    <name evidence="6" type="ORF">AB8O55_25910</name>
</gene>
<dbReference type="Pfam" id="PF00005">
    <property type="entry name" value="ABC_tran"/>
    <property type="match status" value="1"/>
</dbReference>
<dbReference type="InterPro" id="IPR027417">
    <property type="entry name" value="P-loop_NTPase"/>
</dbReference>
<accession>A0ABV4CP34</accession>
<evidence type="ECO:0000313" key="7">
    <source>
        <dbReference type="Proteomes" id="UP001564626"/>
    </source>
</evidence>
<keyword evidence="2" id="KW-0813">Transport</keyword>
<dbReference type="InterPro" id="IPR003439">
    <property type="entry name" value="ABC_transporter-like_ATP-bd"/>
</dbReference>
<dbReference type="PROSITE" id="PS00211">
    <property type="entry name" value="ABC_TRANSPORTER_1"/>
    <property type="match status" value="1"/>
</dbReference>
<dbReference type="GO" id="GO:0005524">
    <property type="term" value="F:ATP binding"/>
    <property type="evidence" value="ECO:0007669"/>
    <property type="project" value="UniProtKB-KW"/>
</dbReference>
<keyword evidence="4 6" id="KW-0067">ATP-binding</keyword>
<evidence type="ECO:0000256" key="1">
    <source>
        <dbReference type="ARBA" id="ARBA00005417"/>
    </source>
</evidence>
<reference evidence="6 7" key="1">
    <citation type="submission" date="2024-08" db="EMBL/GenBank/DDBJ databases">
        <title>Genome mining of Saccharopolyspora cebuensis PGLac3 from Nigerian medicinal plant.</title>
        <authorList>
            <person name="Ezeobiora C.E."/>
            <person name="Igbokwe N.H."/>
            <person name="Amin D.H."/>
            <person name="Mendie U.E."/>
        </authorList>
    </citation>
    <scope>NUCLEOTIDE SEQUENCE [LARGE SCALE GENOMIC DNA]</scope>
    <source>
        <strain evidence="6 7">PGLac3</strain>
    </source>
</reference>
<sequence length="244" mass="26608">MSIVRIEDLSHSYGSHRALDQVRLHLSTGVTALLGPNGAGKSTLLGLLSSSLRVQRGTIELAGLDPVRDARRYRRAIGFLPQRFSVPGHLTCAEFLELTAWWREVAARDRRELVRGALRSVALEQRGSSTVRALSGGMQRRLGIAQALVNAPDVLLLDEPTVGLDPRQRAGLREVITELGRTRTVLVSTHLTEDVAALAHHIAILDRGRVVFRGAPAELTTTPAPTAADLDRAYERLVGDGEPW</sequence>
<dbReference type="InterPro" id="IPR017871">
    <property type="entry name" value="ABC_transporter-like_CS"/>
</dbReference>
<dbReference type="SMART" id="SM00382">
    <property type="entry name" value="AAA"/>
    <property type="match status" value="1"/>
</dbReference>
<keyword evidence="7" id="KW-1185">Reference proteome</keyword>
<dbReference type="Proteomes" id="UP001564626">
    <property type="component" value="Unassembled WGS sequence"/>
</dbReference>
<evidence type="ECO:0000259" key="5">
    <source>
        <dbReference type="PROSITE" id="PS50893"/>
    </source>
</evidence>
<keyword evidence="3" id="KW-0547">Nucleotide-binding</keyword>
<dbReference type="Gene3D" id="3.40.50.300">
    <property type="entry name" value="P-loop containing nucleotide triphosphate hydrolases"/>
    <property type="match status" value="1"/>
</dbReference>
<name>A0ABV4CP34_9PSEU</name>
<evidence type="ECO:0000256" key="3">
    <source>
        <dbReference type="ARBA" id="ARBA00022741"/>
    </source>
</evidence>
<comment type="caution">
    <text evidence="6">The sequence shown here is derived from an EMBL/GenBank/DDBJ whole genome shotgun (WGS) entry which is preliminary data.</text>
</comment>
<protein>
    <submittedName>
        <fullName evidence="6">ABC transporter ATP-binding protein</fullName>
    </submittedName>
</protein>
<evidence type="ECO:0000313" key="6">
    <source>
        <dbReference type="EMBL" id="MEY8042856.1"/>
    </source>
</evidence>
<evidence type="ECO:0000256" key="4">
    <source>
        <dbReference type="ARBA" id="ARBA00022840"/>
    </source>
</evidence>
<dbReference type="EMBL" id="JBGEHV010000068">
    <property type="protein sequence ID" value="MEY8042856.1"/>
    <property type="molecule type" value="Genomic_DNA"/>
</dbReference>
<proteinExistence type="inferred from homology"/>
<comment type="similarity">
    <text evidence="1">Belongs to the ABC transporter superfamily.</text>
</comment>